<dbReference type="InterPro" id="IPR021135">
    <property type="entry name" value="PEP_COase"/>
</dbReference>
<name>A0ABT5VXD5_9BACT</name>
<comment type="function">
    <text evidence="1">Forms oxaloacetate, a four-carbon dicarboxylic acid source for the tricarboxylic acid cycle.</text>
</comment>
<comment type="caution">
    <text evidence="3">The sequence shown here is derived from an EMBL/GenBank/DDBJ whole genome shotgun (WGS) entry which is preliminary data.</text>
</comment>
<keyword evidence="3" id="KW-0456">Lyase</keyword>
<evidence type="ECO:0000313" key="4">
    <source>
        <dbReference type="Proteomes" id="UP001528920"/>
    </source>
</evidence>
<keyword evidence="4" id="KW-1185">Reference proteome</keyword>
<sequence length="848" mass="97343">MRSEKFQNEVDLKYQLYNSIFLTLPLDGIHGTGILIPILKNECSKGLKEGKSPIEILNLFFEKQTSFRTEKEQLDFMFRVIHYIERQVVLLDAVEDAEFDKLNDIDGAGSLKALKSKIKRKDKWDEVKSDLEKFAVRIVLTAHPTQFYPSTVLAIINDLIKAIQKNDLIQIKLLLTQLGKTPFFKKERPTPYDEAKSLSWYLENIFYRSASELYSELLSSKELKDTKVGPMISFGFWPGGDRDGNPFVTSETTLKVAERLRTILFTNYYKDLRLLRRRLSFKGVYELIVDLEERVLDKVNNDSEQGISIEEINDGLSKIEHILVNEHDGFFLDLLRKFQNKVKLFGSHFASIDIRQDSRIIKKAFDVLCESPVLAGKNFEKASIDDLLAVKESISSFVTTDEVSRDTIRVFSAMKEIQEQNGEPACNRFIISNCQTAVDVARVFAMSKLCAWNEDLPIDIVPLFETIEDLAKADETMKELFENEIYYGHLNKRGKKQTIMLGFSDGTKDGGYFSANWSIYKAKENITRLAREKGIVVVFFDGRGGPPARGGGNTHKFYSSLGNNIENQEIQVTIQGQTISSKFGTKASAKYYQELLITAGLGNRLFEDQSKQFNPEDKEIMELLSQYSMEEYHRFKSSDKFVPYLEKMSALKYYGKAKIGSRPSKRKASAQLNFEDLRAIPFVGAWSQMKQNVPGFFGVGTSIKRLKDEGRMEGCKKLYQNSLFFRTLVENSMQSISKSFFSLTQYMQKDEEFGDFWNWIHDEYLLSVDMLLEVSGQKELMELSLELKDSIQLREEIVLPLICIQQFALMKIREMELNGNIDQNKYIILQNLVIRSLYGNINASRNSA</sequence>
<dbReference type="Pfam" id="PF00311">
    <property type="entry name" value="PEPcase"/>
    <property type="match status" value="1"/>
</dbReference>
<gene>
    <name evidence="3" type="ORF">L3049_18905</name>
</gene>
<protein>
    <recommendedName>
        <fullName evidence="2">Phosphoenolpyruvate carboxylase</fullName>
    </recommendedName>
</protein>
<accession>A0ABT5VXD5</accession>
<dbReference type="Proteomes" id="UP001528920">
    <property type="component" value="Unassembled WGS sequence"/>
</dbReference>
<evidence type="ECO:0000313" key="3">
    <source>
        <dbReference type="EMBL" id="MDE5420065.1"/>
    </source>
</evidence>
<dbReference type="InterPro" id="IPR015813">
    <property type="entry name" value="Pyrv/PenolPyrv_kinase-like_dom"/>
</dbReference>
<dbReference type="SUPFAM" id="SSF51621">
    <property type="entry name" value="Phosphoenolpyruvate/pyruvate domain"/>
    <property type="match status" value="1"/>
</dbReference>
<evidence type="ECO:0000256" key="1">
    <source>
        <dbReference type="ARBA" id="ARBA00003670"/>
    </source>
</evidence>
<organism evidence="3 4">
    <name type="scientific">Paralabilibaculum antarcticum</name>
    <dbReference type="NCBI Taxonomy" id="2912572"/>
    <lineage>
        <taxon>Bacteria</taxon>
        <taxon>Pseudomonadati</taxon>
        <taxon>Bacteroidota</taxon>
        <taxon>Bacteroidia</taxon>
        <taxon>Marinilabiliales</taxon>
        <taxon>Marinifilaceae</taxon>
        <taxon>Paralabilibaculum</taxon>
    </lineage>
</organism>
<dbReference type="PRINTS" id="PR00150">
    <property type="entry name" value="PEPCARBXLASE"/>
</dbReference>
<proteinExistence type="predicted"/>
<reference evidence="3 4" key="1">
    <citation type="submission" date="2022-01" db="EMBL/GenBank/DDBJ databases">
        <title>Labilibaculum sp. nov, a marine bacterium isolated from Antarctica.</title>
        <authorList>
            <person name="Dai W."/>
        </authorList>
    </citation>
    <scope>NUCLEOTIDE SEQUENCE [LARGE SCALE GENOMIC DNA]</scope>
    <source>
        <strain evidence="3 4">DW002</strain>
    </source>
</reference>
<dbReference type="EMBL" id="JAKJSC010000007">
    <property type="protein sequence ID" value="MDE5420065.1"/>
    <property type="molecule type" value="Genomic_DNA"/>
</dbReference>
<dbReference type="PANTHER" id="PTHR30523:SF6">
    <property type="entry name" value="PHOSPHOENOLPYRUVATE CARBOXYLASE"/>
    <property type="match status" value="1"/>
</dbReference>
<dbReference type="PANTHER" id="PTHR30523">
    <property type="entry name" value="PHOSPHOENOLPYRUVATE CARBOXYLASE"/>
    <property type="match status" value="1"/>
</dbReference>
<dbReference type="GO" id="GO:0008964">
    <property type="term" value="F:phosphoenolpyruvate carboxylase activity"/>
    <property type="evidence" value="ECO:0007669"/>
    <property type="project" value="UniProtKB-EC"/>
</dbReference>
<evidence type="ECO:0000256" key="2">
    <source>
        <dbReference type="ARBA" id="ARBA00022419"/>
    </source>
</evidence>
<dbReference type="RefSeq" id="WP_275111396.1">
    <property type="nucleotide sequence ID" value="NZ_JAKJSC010000007.1"/>
</dbReference>